<reference evidence="3 4" key="1">
    <citation type="submission" date="2019-12" db="EMBL/GenBank/DDBJ databases">
        <title>Novel species isolated from a subtropical stream in China.</title>
        <authorList>
            <person name="Lu H."/>
        </authorList>
    </citation>
    <scope>NUCLEOTIDE SEQUENCE [LARGE SCALE GENOMIC DNA]</scope>
    <source>
        <strain evidence="3 4">FT55W</strain>
    </source>
</reference>
<dbReference type="AlphaFoldDB" id="A0A7X4GVG6"/>
<dbReference type="InterPro" id="IPR029060">
    <property type="entry name" value="PIN-like_dom_sf"/>
</dbReference>
<dbReference type="InterPro" id="IPR002716">
    <property type="entry name" value="PIN_dom"/>
</dbReference>
<dbReference type="Pfam" id="PF13470">
    <property type="entry name" value="PIN_3"/>
    <property type="match status" value="1"/>
</dbReference>
<evidence type="ECO:0000259" key="2">
    <source>
        <dbReference type="Pfam" id="PF26343"/>
    </source>
</evidence>
<dbReference type="Proteomes" id="UP000450012">
    <property type="component" value="Unassembled WGS sequence"/>
</dbReference>
<sequence>MAANVDRVVLDACVLYPAPLRDLLLSLASAGLFQARWTRMIEAEWITSLLENRTDLRPEALARTAELMNQAIDGSLVEHFEHLIDSITLPDPDDRHVLAAAIACQATTIVTFNIRDFGQPPAITILHPDDFCTGLYAREPEIAVAAIQALRRRLRRPSKTAQQLIETYERHGLPKTSRILRANTALL</sequence>
<evidence type="ECO:0000259" key="1">
    <source>
        <dbReference type="Pfam" id="PF13470"/>
    </source>
</evidence>
<dbReference type="EMBL" id="WWCK01000006">
    <property type="protein sequence ID" value="MYM69329.1"/>
    <property type="molecule type" value="Genomic_DNA"/>
</dbReference>
<dbReference type="SUPFAM" id="SSF88723">
    <property type="entry name" value="PIN domain-like"/>
    <property type="match status" value="1"/>
</dbReference>
<proteinExistence type="predicted"/>
<evidence type="ECO:0000313" key="3">
    <source>
        <dbReference type="EMBL" id="MYM69329.1"/>
    </source>
</evidence>
<feature type="domain" description="VapC50 C-terminal" evidence="2">
    <location>
        <begin position="128"/>
        <end position="182"/>
    </location>
</feature>
<dbReference type="InterPro" id="IPR058652">
    <property type="entry name" value="VapC50_C"/>
</dbReference>
<name>A0A7X4GVG6_9BURK</name>
<comment type="caution">
    <text evidence="3">The sequence shown here is derived from an EMBL/GenBank/DDBJ whole genome shotgun (WGS) entry which is preliminary data.</text>
</comment>
<protein>
    <submittedName>
        <fullName evidence="3">PIN domain-containing protein</fullName>
    </submittedName>
</protein>
<gene>
    <name evidence="3" type="ORF">GTP45_21165</name>
</gene>
<accession>A0A7X4GVG6</accession>
<organism evidence="3 4">
    <name type="scientific">Duganella rivi</name>
    <dbReference type="NCBI Taxonomy" id="2666083"/>
    <lineage>
        <taxon>Bacteria</taxon>
        <taxon>Pseudomonadati</taxon>
        <taxon>Pseudomonadota</taxon>
        <taxon>Betaproteobacteria</taxon>
        <taxon>Burkholderiales</taxon>
        <taxon>Oxalobacteraceae</taxon>
        <taxon>Telluria group</taxon>
        <taxon>Duganella</taxon>
    </lineage>
</organism>
<evidence type="ECO:0000313" key="4">
    <source>
        <dbReference type="Proteomes" id="UP000450012"/>
    </source>
</evidence>
<feature type="domain" description="PIN" evidence="1">
    <location>
        <begin position="7"/>
        <end position="115"/>
    </location>
</feature>
<dbReference type="Pfam" id="PF26343">
    <property type="entry name" value="VapC50_C"/>
    <property type="match status" value="1"/>
</dbReference>
<dbReference type="RefSeq" id="WP_161015832.1">
    <property type="nucleotide sequence ID" value="NZ_WWCK01000006.1"/>
</dbReference>
<keyword evidence="4" id="KW-1185">Reference proteome</keyword>